<organism evidence="3 4">
    <name type="scientific">Lactiplantibacillus daoliensis</name>
    <dbReference type="NCBI Taxonomy" id="2559916"/>
    <lineage>
        <taxon>Bacteria</taxon>
        <taxon>Bacillati</taxon>
        <taxon>Bacillota</taxon>
        <taxon>Bacilli</taxon>
        <taxon>Lactobacillales</taxon>
        <taxon>Lactobacillaceae</taxon>
        <taxon>Lactiplantibacillus</taxon>
    </lineage>
</organism>
<sequence>MLAWFPFIILTLFTLIASLHIWRRPITKRYRFKRLALLLFLWVLTAFCFTPTNYSFSSSVVLPYITLGPAKIIPNPIRQLDLGFWLNVLLTMPLGFLVGWNWPNRPWREIILLGLLTGVSLETGQFVLDWLVHINRWIDIDDVLTNWAGVILGFGCYHLISRIPGFRWLQK</sequence>
<dbReference type="Pfam" id="PF04892">
    <property type="entry name" value="VanZ"/>
    <property type="match status" value="1"/>
</dbReference>
<keyword evidence="4" id="KW-1185">Reference proteome</keyword>
<name>A0ABW1UGY0_9LACO</name>
<protein>
    <submittedName>
        <fullName evidence="3">VanZ family protein</fullName>
    </submittedName>
</protein>
<feature type="transmembrane region" description="Helical" evidence="1">
    <location>
        <begin position="35"/>
        <end position="54"/>
    </location>
</feature>
<dbReference type="InterPro" id="IPR006976">
    <property type="entry name" value="VanZ-like"/>
</dbReference>
<feature type="domain" description="VanZ-like" evidence="2">
    <location>
        <begin position="37"/>
        <end position="160"/>
    </location>
</feature>
<evidence type="ECO:0000313" key="4">
    <source>
        <dbReference type="Proteomes" id="UP001596227"/>
    </source>
</evidence>
<reference evidence="4" key="1">
    <citation type="journal article" date="2019" name="Int. J. Syst. Evol. Microbiol.">
        <title>The Global Catalogue of Microorganisms (GCM) 10K type strain sequencing project: providing services to taxonomists for standard genome sequencing and annotation.</title>
        <authorList>
            <consortium name="The Broad Institute Genomics Platform"/>
            <consortium name="The Broad Institute Genome Sequencing Center for Infectious Disease"/>
            <person name="Wu L."/>
            <person name="Ma J."/>
        </authorList>
    </citation>
    <scope>NUCLEOTIDE SEQUENCE [LARGE SCALE GENOMIC DNA]</scope>
    <source>
        <strain evidence="4">CCM 8934</strain>
    </source>
</reference>
<dbReference type="RefSeq" id="WP_137607055.1">
    <property type="nucleotide sequence ID" value="NZ_BJDH01000003.1"/>
</dbReference>
<dbReference type="EMBL" id="JBHSSB010000016">
    <property type="protein sequence ID" value="MFC6295345.1"/>
    <property type="molecule type" value="Genomic_DNA"/>
</dbReference>
<feature type="transmembrane region" description="Helical" evidence="1">
    <location>
        <begin position="6"/>
        <end position="23"/>
    </location>
</feature>
<dbReference type="InterPro" id="IPR053150">
    <property type="entry name" value="Teicoplanin_resist-assoc"/>
</dbReference>
<feature type="transmembrane region" description="Helical" evidence="1">
    <location>
        <begin position="144"/>
        <end position="161"/>
    </location>
</feature>
<dbReference type="Proteomes" id="UP001596227">
    <property type="component" value="Unassembled WGS sequence"/>
</dbReference>
<accession>A0ABW1UGY0</accession>
<evidence type="ECO:0000259" key="2">
    <source>
        <dbReference type="Pfam" id="PF04892"/>
    </source>
</evidence>
<proteinExistence type="predicted"/>
<keyword evidence="1" id="KW-0812">Transmembrane</keyword>
<gene>
    <name evidence="3" type="ORF">ACFQH1_09025</name>
</gene>
<keyword evidence="1" id="KW-1133">Transmembrane helix</keyword>
<keyword evidence="1" id="KW-0472">Membrane</keyword>
<evidence type="ECO:0000313" key="3">
    <source>
        <dbReference type="EMBL" id="MFC6295345.1"/>
    </source>
</evidence>
<comment type="caution">
    <text evidence="3">The sequence shown here is derived from an EMBL/GenBank/DDBJ whole genome shotgun (WGS) entry which is preliminary data.</text>
</comment>
<feature type="transmembrane region" description="Helical" evidence="1">
    <location>
        <begin position="84"/>
        <end position="103"/>
    </location>
</feature>
<evidence type="ECO:0000256" key="1">
    <source>
        <dbReference type="SAM" id="Phobius"/>
    </source>
</evidence>
<dbReference type="PANTHER" id="PTHR36834:SF2">
    <property type="entry name" value="MEMBRANE PROTEIN"/>
    <property type="match status" value="1"/>
</dbReference>
<dbReference type="PANTHER" id="PTHR36834">
    <property type="entry name" value="MEMBRANE PROTEIN-RELATED"/>
    <property type="match status" value="1"/>
</dbReference>
<feature type="transmembrane region" description="Helical" evidence="1">
    <location>
        <begin position="110"/>
        <end position="132"/>
    </location>
</feature>